<gene>
    <name evidence="8" type="primary">PUP11</name>
    <name evidence="8" type="ORF">Tsubulata_001821</name>
</gene>
<feature type="transmembrane region" description="Helical" evidence="6">
    <location>
        <begin position="165"/>
        <end position="186"/>
    </location>
</feature>
<accession>A0A9Q0G5B7</accession>
<keyword evidence="5 6" id="KW-0472">Membrane</keyword>
<evidence type="ECO:0000256" key="6">
    <source>
        <dbReference type="RuleBase" id="RU368015"/>
    </source>
</evidence>
<dbReference type="GO" id="GO:0015211">
    <property type="term" value="F:purine nucleoside transmembrane transporter activity"/>
    <property type="evidence" value="ECO:0007669"/>
    <property type="project" value="UniProtKB-UniRule"/>
</dbReference>
<feature type="region of interest" description="Disordered" evidence="7">
    <location>
        <begin position="361"/>
        <end position="382"/>
    </location>
</feature>
<name>A0A9Q0G5B7_9ROSI</name>
<evidence type="ECO:0000256" key="5">
    <source>
        <dbReference type="ARBA" id="ARBA00023136"/>
    </source>
</evidence>
<keyword evidence="2 6" id="KW-0813">Transport</keyword>
<dbReference type="InterPro" id="IPR030182">
    <property type="entry name" value="PUP_plant"/>
</dbReference>
<dbReference type="EMBL" id="JAKUCV010002480">
    <property type="protein sequence ID" value="KAJ4842467.1"/>
    <property type="molecule type" value="Genomic_DNA"/>
</dbReference>
<dbReference type="PANTHER" id="PTHR31376">
    <property type="entry name" value="OS09G0467300 PROTEIN-RELATED"/>
    <property type="match status" value="1"/>
</dbReference>
<feature type="transmembrane region" description="Helical" evidence="6">
    <location>
        <begin position="233"/>
        <end position="258"/>
    </location>
</feature>
<protein>
    <recommendedName>
        <fullName evidence="6">Probable purine permease</fullName>
    </recommendedName>
</protein>
<comment type="caution">
    <text evidence="8">The sequence shown here is derived from an EMBL/GenBank/DDBJ whole genome shotgun (WGS) entry which is preliminary data.</text>
</comment>
<dbReference type="AlphaFoldDB" id="A0A9Q0G5B7"/>
<comment type="subcellular location">
    <subcellularLocation>
        <location evidence="6">Membrane</location>
        <topology evidence="6">Multi-pass membrane protein</topology>
    </subcellularLocation>
</comment>
<keyword evidence="9" id="KW-1185">Reference proteome</keyword>
<keyword evidence="4 6" id="KW-1133">Transmembrane helix</keyword>
<comment type="similarity">
    <text evidence="1 6">Belongs to the purine permeases (TC 2.A.7.14) family.</text>
</comment>
<reference evidence="8" key="1">
    <citation type="submission" date="2022-02" db="EMBL/GenBank/DDBJ databases">
        <authorList>
            <person name="Henning P.M."/>
            <person name="McCubbin A.G."/>
            <person name="Shore J.S."/>
        </authorList>
    </citation>
    <scope>NUCLEOTIDE SEQUENCE</scope>
    <source>
        <strain evidence="8">F60SS</strain>
        <tissue evidence="8">Leaves</tissue>
    </source>
</reference>
<feature type="transmembrane region" description="Helical" evidence="6">
    <location>
        <begin position="108"/>
        <end position="125"/>
    </location>
</feature>
<dbReference type="Pfam" id="PF16913">
    <property type="entry name" value="PUNUT"/>
    <property type="match status" value="1"/>
</dbReference>
<evidence type="ECO:0000313" key="9">
    <source>
        <dbReference type="Proteomes" id="UP001141552"/>
    </source>
</evidence>
<dbReference type="Proteomes" id="UP001141552">
    <property type="component" value="Unassembled WGS sequence"/>
</dbReference>
<evidence type="ECO:0000256" key="1">
    <source>
        <dbReference type="ARBA" id="ARBA00006213"/>
    </source>
</evidence>
<dbReference type="GO" id="GO:0016020">
    <property type="term" value="C:membrane"/>
    <property type="evidence" value="ECO:0007669"/>
    <property type="project" value="UniProtKB-SubCell"/>
</dbReference>
<evidence type="ECO:0000256" key="7">
    <source>
        <dbReference type="SAM" id="MobiDB-lite"/>
    </source>
</evidence>
<dbReference type="OrthoDB" id="1907510at2759"/>
<proteinExistence type="inferred from homology"/>
<sequence>MASVDNISGSINREELILNKDDDERVKGVGRWTWWVAVAINAFFVVAGQSAAVLLGRFYYDQGGNSKWMATLVQTAAFPILFIPLWMFPSQSSSSSSSSSAPPPRTPAAAVIALVYFGLGVLVAGDNMLYSVGLLYLSASTYSLICASQLAFNAVFSYLINSQKFTALVLNSVVVLSFAAALMGVNEDSRGPSGVSRWKYIVGFLCSLAASALYSLLLSLMQLTFQKVLRKETYAVVLQTQICTGCVASLVSVVGLFASGEWRSLHGEMERFGKGRASYVLTLAWTAVCWQVSSVGVVGLIFVVSSLFSNVISTVALAVSPIAAVIVFHDTMNGVKLIAMLLALWGFASYTYQNYLDDSHNPNPKNSQSQTDHVIQYSSSSP</sequence>
<evidence type="ECO:0000256" key="4">
    <source>
        <dbReference type="ARBA" id="ARBA00022989"/>
    </source>
</evidence>
<feature type="transmembrane region" description="Helical" evidence="6">
    <location>
        <begin position="198"/>
        <end position="221"/>
    </location>
</feature>
<evidence type="ECO:0000256" key="2">
    <source>
        <dbReference type="ARBA" id="ARBA00022448"/>
    </source>
</evidence>
<feature type="transmembrane region" description="Helical" evidence="6">
    <location>
        <begin position="134"/>
        <end position="159"/>
    </location>
</feature>
<feature type="transmembrane region" description="Helical" evidence="6">
    <location>
        <begin position="335"/>
        <end position="352"/>
    </location>
</feature>
<dbReference type="PANTHER" id="PTHR31376:SF2">
    <property type="entry name" value="PURINE PERMEASE 11-RELATED"/>
    <property type="match status" value="1"/>
</dbReference>
<keyword evidence="3 6" id="KW-0812">Transmembrane</keyword>
<organism evidence="8 9">
    <name type="scientific">Turnera subulata</name>
    <dbReference type="NCBI Taxonomy" id="218843"/>
    <lineage>
        <taxon>Eukaryota</taxon>
        <taxon>Viridiplantae</taxon>
        <taxon>Streptophyta</taxon>
        <taxon>Embryophyta</taxon>
        <taxon>Tracheophyta</taxon>
        <taxon>Spermatophyta</taxon>
        <taxon>Magnoliopsida</taxon>
        <taxon>eudicotyledons</taxon>
        <taxon>Gunneridae</taxon>
        <taxon>Pentapetalae</taxon>
        <taxon>rosids</taxon>
        <taxon>fabids</taxon>
        <taxon>Malpighiales</taxon>
        <taxon>Passifloraceae</taxon>
        <taxon>Turnera</taxon>
    </lineage>
</organism>
<feature type="transmembrane region" description="Helical" evidence="6">
    <location>
        <begin position="308"/>
        <end position="328"/>
    </location>
</feature>
<feature type="transmembrane region" description="Helical" evidence="6">
    <location>
        <begin position="279"/>
        <end position="302"/>
    </location>
</feature>
<feature type="transmembrane region" description="Helical" evidence="6">
    <location>
        <begin position="68"/>
        <end position="88"/>
    </location>
</feature>
<evidence type="ECO:0000313" key="8">
    <source>
        <dbReference type="EMBL" id="KAJ4842467.1"/>
    </source>
</evidence>
<reference evidence="8" key="2">
    <citation type="journal article" date="2023" name="Plants (Basel)">
        <title>Annotation of the Turnera subulata (Passifloraceae) Draft Genome Reveals the S-Locus Evolved after the Divergence of Turneroideae from Passifloroideae in a Stepwise Manner.</title>
        <authorList>
            <person name="Henning P.M."/>
            <person name="Roalson E.H."/>
            <person name="Mir W."/>
            <person name="McCubbin A.G."/>
            <person name="Shore J.S."/>
        </authorList>
    </citation>
    <scope>NUCLEOTIDE SEQUENCE</scope>
    <source>
        <strain evidence="8">F60SS</strain>
    </source>
</reference>
<dbReference type="GO" id="GO:0005345">
    <property type="term" value="F:purine nucleobase transmembrane transporter activity"/>
    <property type="evidence" value="ECO:0007669"/>
    <property type="project" value="UniProtKB-UniRule"/>
</dbReference>
<feature type="transmembrane region" description="Helical" evidence="6">
    <location>
        <begin position="32"/>
        <end position="56"/>
    </location>
</feature>
<evidence type="ECO:0000256" key="3">
    <source>
        <dbReference type="ARBA" id="ARBA00022692"/>
    </source>
</evidence>